<dbReference type="PANTHER" id="PTHR22890">
    <property type="entry name" value="MEDIATOR OF RNA POLYMERASE II TRANSCRIPTION SUBUNIT 11"/>
    <property type="match status" value="1"/>
</dbReference>
<keyword evidence="7" id="KW-1185">Reference proteome</keyword>
<dbReference type="GO" id="GO:0006357">
    <property type="term" value="P:regulation of transcription by RNA polymerase II"/>
    <property type="evidence" value="ECO:0007669"/>
    <property type="project" value="InterPro"/>
</dbReference>
<comment type="similarity">
    <text evidence="2 4">Belongs to the Mediator complex subunit 11 family.</text>
</comment>
<keyword evidence="4" id="KW-0010">Activator</keyword>
<comment type="subunit">
    <text evidence="4">Component of the Mediator complex.</text>
</comment>
<keyword evidence="3 4" id="KW-0539">Nucleus</keyword>
<dbReference type="STRING" id="1441469.A0A225AUM2"/>
<name>A0A225AUM2_TALAT</name>
<evidence type="ECO:0000256" key="2">
    <source>
        <dbReference type="ARBA" id="ARBA00008186"/>
    </source>
</evidence>
<proteinExistence type="inferred from homology"/>
<feature type="region of interest" description="Disordered" evidence="5">
    <location>
        <begin position="166"/>
        <end position="185"/>
    </location>
</feature>
<comment type="function">
    <text evidence="4">Component of the Mediator complex, a coactivator involved in the regulated transcription of nearly all RNA polymerase II-dependent genes. Mediator functions as a bridge to convey information from gene-specific regulatory proteins to the basal RNA polymerase II transcription machinery. Mediator is recruited to promoters by direct interactions with regulatory proteins and serves as a scaffold for the assembly of a functional pre-initiation complex with RNA polymerase II and the general transcription factors.</text>
</comment>
<evidence type="ECO:0000313" key="6">
    <source>
        <dbReference type="EMBL" id="OKL59289.1"/>
    </source>
</evidence>
<reference evidence="6 7" key="1">
    <citation type="submission" date="2015-06" db="EMBL/GenBank/DDBJ databases">
        <title>Talaromyces atroroseus IBT 11181 draft genome.</title>
        <authorList>
            <person name="Rasmussen K.B."/>
            <person name="Rasmussen S."/>
            <person name="Petersen B."/>
            <person name="Sicheritz-Ponten T."/>
            <person name="Mortensen U.H."/>
            <person name="Thrane U."/>
        </authorList>
    </citation>
    <scope>NUCLEOTIDE SEQUENCE [LARGE SCALE GENOMIC DNA]</scope>
    <source>
        <strain evidence="6 7">IBT 11181</strain>
    </source>
</reference>
<comment type="caution">
    <text evidence="6">The sequence shown here is derived from an EMBL/GenBank/DDBJ whole genome shotgun (WGS) entry which is preliminary data.</text>
</comment>
<dbReference type="Gene3D" id="1.10.287.3490">
    <property type="match status" value="1"/>
</dbReference>
<dbReference type="GO" id="GO:0003712">
    <property type="term" value="F:transcription coregulator activity"/>
    <property type="evidence" value="ECO:0007669"/>
    <property type="project" value="InterPro"/>
</dbReference>
<evidence type="ECO:0000256" key="4">
    <source>
        <dbReference type="RuleBase" id="RU364147"/>
    </source>
</evidence>
<dbReference type="InterPro" id="IPR019404">
    <property type="entry name" value="Mediator_Med11"/>
</dbReference>
<accession>A0A225AUM2</accession>
<dbReference type="GeneID" id="31004853"/>
<evidence type="ECO:0000256" key="1">
    <source>
        <dbReference type="ARBA" id="ARBA00004123"/>
    </source>
</evidence>
<dbReference type="OrthoDB" id="5418434at2759"/>
<dbReference type="Proteomes" id="UP000214365">
    <property type="component" value="Unassembled WGS sequence"/>
</dbReference>
<dbReference type="AlphaFoldDB" id="A0A225AUM2"/>
<evidence type="ECO:0000313" key="7">
    <source>
        <dbReference type="Proteomes" id="UP000214365"/>
    </source>
</evidence>
<dbReference type="Pfam" id="PF10280">
    <property type="entry name" value="Med11"/>
    <property type="match status" value="1"/>
</dbReference>
<protein>
    <recommendedName>
        <fullName evidence="4">Mediator of RNA polymerase II transcription subunit 11</fullName>
    </recommendedName>
    <alternativeName>
        <fullName evidence="4">Mediator complex subunit 11</fullName>
    </alternativeName>
</protein>
<organism evidence="6 7">
    <name type="scientific">Talaromyces atroroseus</name>
    <dbReference type="NCBI Taxonomy" id="1441469"/>
    <lineage>
        <taxon>Eukaryota</taxon>
        <taxon>Fungi</taxon>
        <taxon>Dikarya</taxon>
        <taxon>Ascomycota</taxon>
        <taxon>Pezizomycotina</taxon>
        <taxon>Eurotiomycetes</taxon>
        <taxon>Eurotiomycetidae</taxon>
        <taxon>Eurotiales</taxon>
        <taxon>Trichocomaceae</taxon>
        <taxon>Talaromyces</taxon>
        <taxon>Talaromyces sect. Trachyspermi</taxon>
    </lineage>
</organism>
<keyword evidence="4" id="KW-0804">Transcription</keyword>
<evidence type="ECO:0000256" key="5">
    <source>
        <dbReference type="SAM" id="MobiDB-lite"/>
    </source>
</evidence>
<gene>
    <name evidence="4" type="primary">MED11</name>
    <name evidence="6" type="ORF">UA08_05097</name>
</gene>
<dbReference type="EMBL" id="LFMY01000007">
    <property type="protein sequence ID" value="OKL59289.1"/>
    <property type="molecule type" value="Genomic_DNA"/>
</dbReference>
<keyword evidence="4" id="KW-0805">Transcription regulation</keyword>
<evidence type="ECO:0000256" key="3">
    <source>
        <dbReference type="ARBA" id="ARBA00023242"/>
    </source>
</evidence>
<sequence length="185" mass="19592">MDKEAPSTSSPTFSSADRIRQLNEIDKDIAKLVTSAGLAIQALTNAKSTEITAGNSVDERKAAFKVATSQYFSLLSSVDVRLRRQVYALEEAGILEPESMTANGSFKSETGNATAPGSAIAAGGTGTAAGSFNPLEISWLNSRKDTVGKDKEAESWAAAREFVNRTRDTAAQMDQQPGPMVPDST</sequence>
<dbReference type="RefSeq" id="XP_020119410.1">
    <property type="nucleotide sequence ID" value="XM_020267382.1"/>
</dbReference>
<dbReference type="GO" id="GO:0016592">
    <property type="term" value="C:mediator complex"/>
    <property type="evidence" value="ECO:0007669"/>
    <property type="project" value="InterPro"/>
</dbReference>
<comment type="subcellular location">
    <subcellularLocation>
        <location evidence="1 4">Nucleus</location>
    </subcellularLocation>
</comment>